<dbReference type="Proteomes" id="UP001283361">
    <property type="component" value="Unassembled WGS sequence"/>
</dbReference>
<keyword evidence="1" id="KW-1133">Transmembrane helix</keyword>
<keyword evidence="3" id="KW-1185">Reference proteome</keyword>
<gene>
    <name evidence="2" type="ORF">RRG08_048476</name>
</gene>
<proteinExistence type="predicted"/>
<organism evidence="2 3">
    <name type="scientific">Elysia crispata</name>
    <name type="common">lettuce slug</name>
    <dbReference type="NCBI Taxonomy" id="231223"/>
    <lineage>
        <taxon>Eukaryota</taxon>
        <taxon>Metazoa</taxon>
        <taxon>Spiralia</taxon>
        <taxon>Lophotrochozoa</taxon>
        <taxon>Mollusca</taxon>
        <taxon>Gastropoda</taxon>
        <taxon>Heterobranchia</taxon>
        <taxon>Euthyneura</taxon>
        <taxon>Panpulmonata</taxon>
        <taxon>Sacoglossa</taxon>
        <taxon>Placobranchoidea</taxon>
        <taxon>Plakobranchidae</taxon>
        <taxon>Elysia</taxon>
    </lineage>
</organism>
<keyword evidence="1" id="KW-0812">Transmembrane</keyword>
<dbReference type="EMBL" id="JAWDGP010002385">
    <property type="protein sequence ID" value="KAK3783594.1"/>
    <property type="molecule type" value="Genomic_DNA"/>
</dbReference>
<evidence type="ECO:0000313" key="2">
    <source>
        <dbReference type="EMBL" id="KAK3783594.1"/>
    </source>
</evidence>
<sequence length="563" mass="60774">MDDIAFDDFAHNDARDDGIDDETSFITPVGASFITPVGVETTPADDETSFITPVGVETTPADDETSFITPVGVETTPADDETSFNIPVGVETTPADDETSFITPVGVETTSADDETSFITPVGVETTPADDETSFNIPVGVETTPADDETSFNIPVGVETTPADDETLFNIPVGVETTPADDETSFNIPVGVETTPADDETSFNIPDAPKPPDFDPPTQPGNNIQTLNVELQKQRLVETYYRAINEAYDLSPQEIPYDQFSIGEDGKTLYWTPKGGNEIRVSAVKGGVDFRVLSTLAQEYGDGGTDAIRKSLELQEYTSKTRKLSAVGEKALQQAADTLPAGGENIALQDFSSVADDAIASAEMATTALDKELTSEQAAALATIDDPPLDVQWVEQAKRELRGLGLAMTRTRDELVNNLAKLTELDEHIGLEKRKLDEARDGIDESIRRRIAERLRDLLDERASRLEAASATREALRFQISRIRETISRLLLEDTTLAERIRTLFREQGITIASILTAIGMTISTLVLALVGSGGSTPSPAPPQPPGKGGIKEWIKKHLQSLG</sequence>
<feature type="transmembrane region" description="Helical" evidence="1">
    <location>
        <begin position="510"/>
        <end position="531"/>
    </location>
</feature>
<protein>
    <submittedName>
        <fullName evidence="2">Uncharacterized protein</fullName>
    </submittedName>
</protein>
<evidence type="ECO:0000313" key="3">
    <source>
        <dbReference type="Proteomes" id="UP001283361"/>
    </source>
</evidence>
<name>A0AAE1A980_9GAST</name>
<dbReference type="AlphaFoldDB" id="A0AAE1A980"/>
<accession>A0AAE1A980</accession>
<keyword evidence="1" id="KW-0472">Membrane</keyword>
<comment type="caution">
    <text evidence="2">The sequence shown here is derived from an EMBL/GenBank/DDBJ whole genome shotgun (WGS) entry which is preliminary data.</text>
</comment>
<evidence type="ECO:0000256" key="1">
    <source>
        <dbReference type="SAM" id="Phobius"/>
    </source>
</evidence>
<reference evidence="2" key="1">
    <citation type="journal article" date="2023" name="G3 (Bethesda)">
        <title>A reference genome for the long-term kleptoplast-retaining sea slug Elysia crispata morphotype clarki.</title>
        <authorList>
            <person name="Eastman K.E."/>
            <person name="Pendleton A.L."/>
            <person name="Shaikh M.A."/>
            <person name="Suttiyut T."/>
            <person name="Ogas R."/>
            <person name="Tomko P."/>
            <person name="Gavelis G."/>
            <person name="Widhalm J.R."/>
            <person name="Wisecaver J.H."/>
        </authorList>
    </citation>
    <scope>NUCLEOTIDE SEQUENCE</scope>
    <source>
        <strain evidence="2">ECLA1</strain>
    </source>
</reference>